<dbReference type="PRINTS" id="PR00037">
    <property type="entry name" value="HTHLACR"/>
</dbReference>
<dbReference type="PANTHER" id="PTHR30363">
    <property type="entry name" value="HTH-TYPE TRANSCRIPTIONAL REGULATOR SRLR-RELATED"/>
    <property type="match status" value="1"/>
</dbReference>
<evidence type="ECO:0000256" key="3">
    <source>
        <dbReference type="ARBA" id="ARBA00023163"/>
    </source>
</evidence>
<evidence type="ECO:0000259" key="4">
    <source>
        <dbReference type="PROSITE" id="PS51000"/>
    </source>
</evidence>
<evidence type="ECO:0000256" key="1">
    <source>
        <dbReference type="ARBA" id="ARBA00023015"/>
    </source>
</evidence>
<dbReference type="SUPFAM" id="SSF100950">
    <property type="entry name" value="NagB/RpiA/CoA transferase-like"/>
    <property type="match status" value="1"/>
</dbReference>
<dbReference type="PROSITE" id="PS00894">
    <property type="entry name" value="HTH_DEOR_1"/>
    <property type="match status" value="1"/>
</dbReference>
<organism evidence="5 6">
    <name type="scientific">Faecalicatena acetigenes</name>
    <dbReference type="NCBI Taxonomy" id="2981790"/>
    <lineage>
        <taxon>Bacteria</taxon>
        <taxon>Bacillati</taxon>
        <taxon>Bacillota</taxon>
        <taxon>Clostridia</taxon>
        <taxon>Lachnospirales</taxon>
        <taxon>Lachnospiraceae</taxon>
        <taxon>Faecalicatena</taxon>
    </lineage>
</organism>
<keyword evidence="2 5" id="KW-0238">DNA-binding</keyword>
<dbReference type="Pfam" id="PF08220">
    <property type="entry name" value="HTH_DeoR"/>
    <property type="match status" value="1"/>
</dbReference>
<dbReference type="InterPro" id="IPR001034">
    <property type="entry name" value="DeoR_HTH"/>
</dbReference>
<dbReference type="Gene3D" id="1.10.10.10">
    <property type="entry name" value="Winged helix-like DNA-binding domain superfamily/Winged helix DNA-binding domain"/>
    <property type="match status" value="1"/>
</dbReference>
<gene>
    <name evidence="5" type="ORF">OCV51_00105</name>
</gene>
<dbReference type="SUPFAM" id="SSF46785">
    <property type="entry name" value="Winged helix' DNA-binding domain"/>
    <property type="match status" value="1"/>
</dbReference>
<feature type="domain" description="HTH deoR-type" evidence="4">
    <location>
        <begin position="4"/>
        <end position="59"/>
    </location>
</feature>
<dbReference type="InterPro" id="IPR018356">
    <property type="entry name" value="Tscrpt_reg_HTH_DeoR_CS"/>
</dbReference>
<protein>
    <submittedName>
        <fullName evidence="5">DeoR/GlpR family DNA-binding transcription regulator</fullName>
    </submittedName>
</protein>
<dbReference type="PROSITE" id="PS51000">
    <property type="entry name" value="HTH_DEOR_2"/>
    <property type="match status" value="1"/>
</dbReference>
<sequence>MSRKEERLNQVVDILKKRNSATIKELAVLLDVSEMTIRRDMEMLKAKGIILDIPGVAVLNASAADEADKYLLSMATTFHAKEKERIGRYAATLIHDDDCIVIDNGSTTECLADNIGPDKKISVFTCNLNIVNKVCNHPNVSIIFGGGYYHPDTTLFECEESIALLKKVRATKAFLSAAGVHESMGITGMNSYELTIKRELIQTGAEKILLVDSSKFGLIKPWFITDLEIFDRIITDTDITQEWVEIIEKKDIMLDIV</sequence>
<dbReference type="InterPro" id="IPR050313">
    <property type="entry name" value="Carb_Metab_HTH_regulators"/>
</dbReference>
<dbReference type="GO" id="GO:0003677">
    <property type="term" value="F:DNA binding"/>
    <property type="evidence" value="ECO:0007669"/>
    <property type="project" value="UniProtKB-KW"/>
</dbReference>
<keyword evidence="3" id="KW-0804">Transcription</keyword>
<keyword evidence="1" id="KW-0805">Transcription regulation</keyword>
<dbReference type="Pfam" id="PF00455">
    <property type="entry name" value="DeoRC"/>
    <property type="match status" value="1"/>
</dbReference>
<dbReference type="InterPro" id="IPR036390">
    <property type="entry name" value="WH_DNA-bd_sf"/>
</dbReference>
<comment type="caution">
    <text evidence="5">The sequence shown here is derived from an EMBL/GenBank/DDBJ whole genome shotgun (WGS) entry which is preliminary data.</text>
</comment>
<dbReference type="PANTHER" id="PTHR30363:SF8">
    <property type="entry name" value="DEOXYRIBOSE OPERON REPRESSOR"/>
    <property type="match status" value="1"/>
</dbReference>
<dbReference type="InterPro" id="IPR014036">
    <property type="entry name" value="DeoR-like_C"/>
</dbReference>
<dbReference type="EMBL" id="JAOQJX010000001">
    <property type="protein sequence ID" value="MCU6746075.1"/>
    <property type="molecule type" value="Genomic_DNA"/>
</dbReference>
<dbReference type="RefSeq" id="WP_059067393.1">
    <property type="nucleotide sequence ID" value="NZ_JAOQJX010000001.1"/>
</dbReference>
<evidence type="ECO:0000256" key="2">
    <source>
        <dbReference type="ARBA" id="ARBA00023125"/>
    </source>
</evidence>
<reference evidence="5 6" key="1">
    <citation type="journal article" date="2021" name="ISME Commun">
        <title>Automated analysis of genomic sequences facilitates high-throughput and comprehensive description of bacteria.</title>
        <authorList>
            <person name="Hitch T.C.A."/>
        </authorList>
    </citation>
    <scope>NUCLEOTIDE SEQUENCE [LARGE SCALE GENOMIC DNA]</scope>
    <source>
        <strain evidence="5 6">H2_18</strain>
    </source>
</reference>
<dbReference type="Proteomes" id="UP001652394">
    <property type="component" value="Unassembled WGS sequence"/>
</dbReference>
<dbReference type="InterPro" id="IPR036388">
    <property type="entry name" value="WH-like_DNA-bd_sf"/>
</dbReference>
<name>A0ABT2T765_9FIRM</name>
<evidence type="ECO:0000313" key="5">
    <source>
        <dbReference type="EMBL" id="MCU6746075.1"/>
    </source>
</evidence>
<dbReference type="InterPro" id="IPR037171">
    <property type="entry name" value="NagB/RpiA_transferase-like"/>
</dbReference>
<keyword evidence="6" id="KW-1185">Reference proteome</keyword>
<proteinExistence type="predicted"/>
<accession>A0ABT2T765</accession>
<evidence type="ECO:0000313" key="6">
    <source>
        <dbReference type="Proteomes" id="UP001652394"/>
    </source>
</evidence>
<dbReference type="SMART" id="SM00420">
    <property type="entry name" value="HTH_DEOR"/>
    <property type="match status" value="1"/>
</dbReference>
<dbReference type="SMART" id="SM01134">
    <property type="entry name" value="DeoRC"/>
    <property type="match status" value="1"/>
</dbReference>